<dbReference type="PANTHER" id="PTHR35936">
    <property type="entry name" value="MEMBRANE-BOUND LYTIC MUREIN TRANSGLYCOSYLASE F"/>
    <property type="match status" value="1"/>
</dbReference>
<dbReference type="PROSITE" id="PS01039">
    <property type="entry name" value="SBP_BACTERIAL_3"/>
    <property type="match status" value="1"/>
</dbReference>
<evidence type="ECO:0000256" key="4">
    <source>
        <dbReference type="RuleBase" id="RU003744"/>
    </source>
</evidence>
<dbReference type="EMBL" id="JQAZ01000002">
    <property type="protein sequence ID" value="KRN32853.1"/>
    <property type="molecule type" value="Genomic_DNA"/>
</dbReference>
<dbReference type="Pfam" id="PF00497">
    <property type="entry name" value="SBP_bac_3"/>
    <property type="match status" value="1"/>
</dbReference>
<reference evidence="8 9" key="1">
    <citation type="journal article" date="2015" name="Genome Announc.">
        <title>Expanding the biotechnology potential of lactobacilli through comparative genomics of 213 strains and associated genera.</title>
        <authorList>
            <person name="Sun Z."/>
            <person name="Harris H.M."/>
            <person name="McCann A."/>
            <person name="Guo C."/>
            <person name="Argimon S."/>
            <person name="Zhang W."/>
            <person name="Yang X."/>
            <person name="Jeffery I.B."/>
            <person name="Cooney J.C."/>
            <person name="Kagawa T.F."/>
            <person name="Liu W."/>
            <person name="Song Y."/>
            <person name="Salvetti E."/>
            <person name="Wrobel A."/>
            <person name="Rasinkangas P."/>
            <person name="Parkhill J."/>
            <person name="Rea M.C."/>
            <person name="O'Sullivan O."/>
            <person name="Ritari J."/>
            <person name="Douillard F.P."/>
            <person name="Paul Ross R."/>
            <person name="Yang R."/>
            <person name="Briner A.E."/>
            <person name="Felis G.E."/>
            <person name="de Vos W.M."/>
            <person name="Barrangou R."/>
            <person name="Klaenhammer T.R."/>
            <person name="Caufield P.W."/>
            <person name="Cui Y."/>
            <person name="Zhang H."/>
            <person name="O'Toole P.W."/>
        </authorList>
    </citation>
    <scope>NUCLEOTIDE SEQUENCE [LARGE SCALE GENOMIC DNA]</scope>
    <source>
        <strain evidence="6 9">ATCC BAA-66</strain>
        <strain evidence="7 8">DSM 13344</strain>
    </source>
</reference>
<comment type="similarity">
    <text evidence="2 4">Belongs to the bacterial solute-binding protein 3 family.</text>
</comment>
<evidence type="ECO:0000256" key="1">
    <source>
        <dbReference type="ARBA" id="ARBA00004196"/>
    </source>
</evidence>
<dbReference type="InterPro" id="IPR018313">
    <property type="entry name" value="SBP_3_CS"/>
</dbReference>
<dbReference type="PANTHER" id="PTHR35936:SF35">
    <property type="entry name" value="L-CYSTINE-BINDING PROTEIN TCYJ"/>
    <property type="match status" value="1"/>
</dbReference>
<evidence type="ECO:0000313" key="6">
    <source>
        <dbReference type="EMBL" id="KRN28737.1"/>
    </source>
</evidence>
<evidence type="ECO:0000256" key="2">
    <source>
        <dbReference type="ARBA" id="ARBA00010333"/>
    </source>
</evidence>
<feature type="domain" description="Solute-binding protein family 3/N-terminal" evidence="5">
    <location>
        <begin position="38"/>
        <end position="259"/>
    </location>
</feature>
<dbReference type="STRING" id="81857.IV38_GL000942"/>
<name>A0A0R2G3X0_9LACO</name>
<dbReference type="EMBL" id="JQAT01000002">
    <property type="protein sequence ID" value="KRN28737.1"/>
    <property type="molecule type" value="Genomic_DNA"/>
</dbReference>
<accession>A0A0R2G3X0</accession>
<dbReference type="InterPro" id="IPR001638">
    <property type="entry name" value="Solute-binding_3/MltF_N"/>
</dbReference>
<organism evidence="7 8">
    <name type="scientific">Lactobacillus selangorensis</name>
    <dbReference type="NCBI Taxonomy" id="81857"/>
    <lineage>
        <taxon>Bacteria</taxon>
        <taxon>Bacillati</taxon>
        <taxon>Bacillota</taxon>
        <taxon>Bacilli</taxon>
        <taxon>Lactobacillales</taxon>
        <taxon>Lactobacillaceae</taxon>
        <taxon>Lactobacillus</taxon>
    </lineage>
</organism>
<evidence type="ECO:0000313" key="7">
    <source>
        <dbReference type="EMBL" id="KRN32853.1"/>
    </source>
</evidence>
<evidence type="ECO:0000313" key="8">
    <source>
        <dbReference type="Proteomes" id="UP000051645"/>
    </source>
</evidence>
<comment type="caution">
    <text evidence="7">The sequence shown here is derived from an EMBL/GenBank/DDBJ whole genome shotgun (WGS) entry which is preliminary data.</text>
</comment>
<dbReference type="GO" id="GO:0030313">
    <property type="term" value="C:cell envelope"/>
    <property type="evidence" value="ECO:0007669"/>
    <property type="project" value="UniProtKB-SubCell"/>
</dbReference>
<evidence type="ECO:0000256" key="3">
    <source>
        <dbReference type="ARBA" id="ARBA00022729"/>
    </source>
</evidence>
<dbReference type="SUPFAM" id="SSF53850">
    <property type="entry name" value="Periplasmic binding protein-like II"/>
    <property type="match status" value="1"/>
</dbReference>
<dbReference type="Proteomes" id="UP000051645">
    <property type="component" value="Unassembled WGS sequence"/>
</dbReference>
<protein>
    <submittedName>
        <fullName evidence="7">Amino acid ABC transporter substrate-binding component</fullName>
    </submittedName>
</protein>
<dbReference type="SMART" id="SM00062">
    <property type="entry name" value="PBPb"/>
    <property type="match status" value="1"/>
</dbReference>
<comment type="subcellular location">
    <subcellularLocation>
        <location evidence="1">Cell envelope</location>
    </subcellularLocation>
</comment>
<dbReference type="Proteomes" id="UP000051751">
    <property type="component" value="Unassembled WGS sequence"/>
</dbReference>
<keyword evidence="8" id="KW-1185">Reference proteome</keyword>
<proteinExistence type="inferred from homology"/>
<dbReference type="OrthoDB" id="8613538at2"/>
<keyword evidence="3" id="KW-0732">Signal</keyword>
<dbReference type="RefSeq" id="WP_057769091.1">
    <property type="nucleotide sequence ID" value="NZ_JQAT01000002.1"/>
</dbReference>
<dbReference type="AlphaFoldDB" id="A0A0R2G3X0"/>
<gene>
    <name evidence="6" type="ORF">IV38_GL000942</name>
    <name evidence="7" type="ORF">IV40_GL000911</name>
</gene>
<evidence type="ECO:0000259" key="5">
    <source>
        <dbReference type="SMART" id="SM00062"/>
    </source>
</evidence>
<evidence type="ECO:0000313" key="9">
    <source>
        <dbReference type="Proteomes" id="UP000051751"/>
    </source>
</evidence>
<sequence length="263" mass="28939">MKKRILGLLVGAMALVLVLAGCGQKSSQNSAKLVTSKTLTIGLEGTYAPYSYREDGKLKGFEVDLGKDLAKEMGLKVKFMPTQFDSLVAGVQSNKFDMIINNMGITKARQKKFLFSTPYIYSQSVLITKSNNTKIKSVHDLKGVKMVEGTGTDNWIQAEKFGGKIVSSPEFATSMNMLRDGRAQATINSKEAFAYYVKQKSGADLKATDISTKDIPATKEGIMMNKDNTGLQKQTNKALEKLRQNGTLKKLSEKYFGTDITEK</sequence>
<dbReference type="PROSITE" id="PS51257">
    <property type="entry name" value="PROKAR_LIPOPROTEIN"/>
    <property type="match status" value="1"/>
</dbReference>
<dbReference type="Gene3D" id="3.40.190.10">
    <property type="entry name" value="Periplasmic binding protein-like II"/>
    <property type="match status" value="2"/>
</dbReference>
<dbReference type="PATRIC" id="fig|81857.3.peg.947"/>